<evidence type="ECO:0000313" key="2">
    <source>
        <dbReference type="EMBL" id="KIK30277.1"/>
    </source>
</evidence>
<feature type="region of interest" description="Disordered" evidence="1">
    <location>
        <begin position="62"/>
        <end position="83"/>
    </location>
</feature>
<keyword evidence="3" id="KW-1185">Reference proteome</keyword>
<accession>A0A0D0A728</accession>
<reference evidence="3" key="2">
    <citation type="submission" date="2015-01" db="EMBL/GenBank/DDBJ databases">
        <title>Evolutionary Origins and Diversification of the Mycorrhizal Mutualists.</title>
        <authorList>
            <consortium name="DOE Joint Genome Institute"/>
            <consortium name="Mycorrhizal Genomics Consortium"/>
            <person name="Kohler A."/>
            <person name="Kuo A."/>
            <person name="Nagy L.G."/>
            <person name="Floudas D."/>
            <person name="Copeland A."/>
            <person name="Barry K.W."/>
            <person name="Cichocki N."/>
            <person name="Veneault-Fourrey C."/>
            <person name="LaButti K."/>
            <person name="Lindquist E.A."/>
            <person name="Lipzen A."/>
            <person name="Lundell T."/>
            <person name="Morin E."/>
            <person name="Murat C."/>
            <person name="Riley R."/>
            <person name="Ohm R."/>
            <person name="Sun H."/>
            <person name="Tunlid A."/>
            <person name="Henrissat B."/>
            <person name="Grigoriev I.V."/>
            <person name="Hibbett D.S."/>
            <person name="Martin F."/>
        </authorList>
    </citation>
    <scope>NUCLEOTIDE SEQUENCE [LARGE SCALE GENOMIC DNA]</scope>
    <source>
        <strain evidence="3">441</strain>
    </source>
</reference>
<dbReference type="EMBL" id="KN833687">
    <property type="protein sequence ID" value="KIK30277.1"/>
    <property type="molecule type" value="Genomic_DNA"/>
</dbReference>
<reference evidence="2 3" key="1">
    <citation type="submission" date="2014-04" db="EMBL/GenBank/DDBJ databases">
        <authorList>
            <consortium name="DOE Joint Genome Institute"/>
            <person name="Kuo A."/>
            <person name="Kohler A."/>
            <person name="Costa M.D."/>
            <person name="Nagy L.G."/>
            <person name="Floudas D."/>
            <person name="Copeland A."/>
            <person name="Barry K.W."/>
            <person name="Cichocki N."/>
            <person name="Veneault-Fourrey C."/>
            <person name="LaButti K."/>
            <person name="Lindquist E.A."/>
            <person name="Lipzen A."/>
            <person name="Lundell T."/>
            <person name="Morin E."/>
            <person name="Murat C."/>
            <person name="Sun H."/>
            <person name="Tunlid A."/>
            <person name="Henrissat B."/>
            <person name="Grigoriev I.V."/>
            <person name="Hibbett D.S."/>
            <person name="Martin F."/>
            <person name="Nordberg H.P."/>
            <person name="Cantor M.N."/>
            <person name="Hua S.X."/>
        </authorList>
    </citation>
    <scope>NUCLEOTIDE SEQUENCE [LARGE SCALE GENOMIC DNA]</scope>
    <source>
        <strain evidence="2 3">441</strain>
    </source>
</reference>
<sequence>MIMSMYSTLNRVTSPYNEASQLAQANREWDAHLGRVFLPEKAVRNLSTRHIMATRTLLRQNVQKESSRSQWKRTCSPKNETWR</sequence>
<proteinExistence type="predicted"/>
<dbReference type="Proteomes" id="UP000054018">
    <property type="component" value="Unassembled WGS sequence"/>
</dbReference>
<dbReference type="AlphaFoldDB" id="A0A0D0A728"/>
<protein>
    <submittedName>
        <fullName evidence="2">Uncharacterized protein</fullName>
    </submittedName>
</protein>
<organism evidence="2 3">
    <name type="scientific">Pisolithus microcarpus 441</name>
    <dbReference type="NCBI Taxonomy" id="765257"/>
    <lineage>
        <taxon>Eukaryota</taxon>
        <taxon>Fungi</taxon>
        <taxon>Dikarya</taxon>
        <taxon>Basidiomycota</taxon>
        <taxon>Agaricomycotina</taxon>
        <taxon>Agaricomycetes</taxon>
        <taxon>Agaricomycetidae</taxon>
        <taxon>Boletales</taxon>
        <taxon>Sclerodermatineae</taxon>
        <taxon>Pisolithaceae</taxon>
        <taxon>Pisolithus</taxon>
    </lineage>
</organism>
<dbReference type="HOGENOM" id="CLU_2543435_0_0_1"/>
<evidence type="ECO:0000313" key="3">
    <source>
        <dbReference type="Proteomes" id="UP000054018"/>
    </source>
</evidence>
<gene>
    <name evidence="2" type="ORF">PISMIDRAFT_671451</name>
</gene>
<name>A0A0D0A728_9AGAM</name>
<evidence type="ECO:0000256" key="1">
    <source>
        <dbReference type="SAM" id="MobiDB-lite"/>
    </source>
</evidence>